<evidence type="ECO:0000256" key="11">
    <source>
        <dbReference type="ARBA" id="ARBA00022982"/>
    </source>
</evidence>
<dbReference type="EC" id="1.7.5.1" evidence="5"/>
<evidence type="ECO:0000256" key="1">
    <source>
        <dbReference type="ARBA" id="ARBA00001942"/>
    </source>
</evidence>
<accession>A0A8J3SNB3</accession>
<dbReference type="SUPFAM" id="SSF53706">
    <property type="entry name" value="Formate dehydrogenase/DMSO reductase, domains 1-3"/>
    <property type="match status" value="1"/>
</dbReference>
<comment type="cofactor">
    <cofactor evidence="2">
        <name>[4Fe-4S] cluster</name>
        <dbReference type="ChEBI" id="CHEBI:49883"/>
    </cofactor>
</comment>
<keyword evidence="21" id="KW-1185">Reference proteome</keyword>
<dbReference type="PANTHER" id="PTHR43105:SF2">
    <property type="entry name" value="RESPIRATORY NITRATE REDUCTASE 2 ALPHA CHAIN"/>
    <property type="match status" value="1"/>
</dbReference>
<reference evidence="20 21" key="1">
    <citation type="submission" date="2021-01" db="EMBL/GenBank/DDBJ databases">
        <title>Whole genome shotgun sequence of Planobispora siamensis NBRC 107568.</title>
        <authorList>
            <person name="Komaki H."/>
            <person name="Tamura T."/>
        </authorList>
    </citation>
    <scope>NUCLEOTIDE SEQUENCE [LARGE SCALE GENOMIC DNA]</scope>
    <source>
        <strain evidence="20 21">NBRC 107568</strain>
    </source>
</reference>
<keyword evidence="14" id="KW-0411">Iron-sulfur</keyword>
<keyword evidence="7" id="KW-1003">Cell membrane</keyword>
<evidence type="ECO:0000256" key="13">
    <source>
        <dbReference type="ARBA" id="ARBA00023004"/>
    </source>
</evidence>
<comment type="catalytic activity">
    <reaction evidence="17">
        <text>nitrate + a quinol = a quinone + nitrite + H2O</text>
        <dbReference type="Rhea" id="RHEA:56144"/>
        <dbReference type="ChEBI" id="CHEBI:15377"/>
        <dbReference type="ChEBI" id="CHEBI:16301"/>
        <dbReference type="ChEBI" id="CHEBI:17632"/>
        <dbReference type="ChEBI" id="CHEBI:24646"/>
        <dbReference type="ChEBI" id="CHEBI:132124"/>
        <dbReference type="EC" id="1.7.5.1"/>
    </reaction>
</comment>
<dbReference type="InterPro" id="IPR050123">
    <property type="entry name" value="Prok_molybdopt-oxidoreductase"/>
</dbReference>
<keyword evidence="9" id="KW-0500">Molybdenum</keyword>
<dbReference type="CDD" id="cd02776">
    <property type="entry name" value="MopB_CT_Nitrate-R-NarG-like"/>
    <property type="match status" value="1"/>
</dbReference>
<evidence type="ECO:0000256" key="7">
    <source>
        <dbReference type="ARBA" id="ARBA00022475"/>
    </source>
</evidence>
<dbReference type="InterPro" id="IPR006655">
    <property type="entry name" value="Mopterin_OxRdtase_prok_CS"/>
</dbReference>
<dbReference type="Gene3D" id="3.40.50.12440">
    <property type="match status" value="1"/>
</dbReference>
<evidence type="ECO:0000256" key="4">
    <source>
        <dbReference type="ARBA" id="ARBA00010312"/>
    </source>
</evidence>
<dbReference type="Pfam" id="PF01568">
    <property type="entry name" value="Molydop_binding"/>
    <property type="match status" value="1"/>
</dbReference>
<keyword evidence="8" id="KW-0004">4Fe-4S</keyword>
<sequence length="1231" mass="134888">MAGMDGPVSDALLRLGRHLRAGTVSEDLRTLHQIGGRRSDAFYRDRWSHDKVVRSTHGVNCTGSCSWKVYVKDGIITWEAQQTDYPSVGGDRPEYEPRGCPRGAAFSWYTYSPTRVRFPYARGVLVEMYRAAKARLGDPVAAWAEITSDPDSRHRYQSARGRGGLVRVSWEEATEIIAAAHVHTIKTYGPDRVAGFSPIPAMSMVSHAVGARFVSLLGGTMLSFYDWYADLPVASPQMFGDQTDVPESADWWDAAYLMLWGSNVPVTRTPDAHYMTEARYRGQKVVVVAPDYSDAAKFADEWLAPHPGTDGAMAMAMGHVILREFFVERQVPYFTDYVKRHTDLPFLVTLDERDGGYVPAKFLTAADLGRDKEPEAAFKTVLVDSATGEPVVPNGSLGFRYAAAGEGRWNLDLEGVDPLLTLEGGRTVTVLLPRFDQEGGAGDGVLRRGVPVREIGGRLVTTVFDLMLAQYGVARPSGGSSASASAQETREWPASYDDAGAPYTPAWQETITGVPAAQVVRIAREFARNAEDSGGRSMIIMGAGANHWFHSDTIYRAMLALTTLTGCQGVNGGGWAHYVGQEKCRPITGWAHMAFGTDWSRPPRQMIGTAYWYLHTDQWRYDTYSAEVVSSPLGGGAFTGKATADLLSQSARLGWMPSYPTFDRNPLDLADEAAGSGQEAGPYIAAKVASGELGFACEDPDAPANWPRVLTVWRANLLGSSAKGNEYFLRHLLGADSSVRAAEAALGQRPDDVTWQQQAPRGKLDLLLSLDFRMTSTTLFSDIVLPAATWYEKHDLSSTDMHPFVHAFSPAIDPPWQTRTDFSAFHAIAKAFSSLAAAHLGVRKDLVAVPLLHDTPDELATPHGHVSDWRVTGEIPVPGRNFPKITVVERDYGAVAAKMAAVGPLLDRLGTTTKGITYQVGEEIERLARMNGTVRGGVADGRPSLARDVDMCETILALSGTTNGHLAAQGFATLGRRTGTSFDGLADEHKKITFADTQSRPVPVTTSPEWSGSETGGRRYSAFTLNVEHRKPWHTLTGRQHFFLDHDWIHEAGETMPVYRPPLNMTVLFGEPGVGEGGEQGITVRYLTPHSKWSIHSEYQDNLLMLTLSRGGPTIWMSPVDAQRAGIRDNDWVEAVNRNGVVVARAIVSHRMPAGTVYMYHAQERVVDVPKSETSGRRGGIHNSLTRLLIKPTHLIGGYAQLSFAFNYLGPTGNQRDEVTVIRRRSQEVDY</sequence>
<dbReference type="AlphaFoldDB" id="A0A8J3SNB3"/>
<keyword evidence="11" id="KW-0249">Electron transport</keyword>
<keyword evidence="10" id="KW-0479">Metal-binding</keyword>
<keyword evidence="16" id="KW-0472">Membrane</keyword>
<dbReference type="RefSeq" id="WP_204067566.1">
    <property type="nucleotide sequence ID" value="NZ_BOOJ01000053.1"/>
</dbReference>
<evidence type="ECO:0000256" key="6">
    <source>
        <dbReference type="ARBA" id="ARBA00022448"/>
    </source>
</evidence>
<dbReference type="GO" id="GO:0005886">
    <property type="term" value="C:plasma membrane"/>
    <property type="evidence" value="ECO:0007669"/>
    <property type="project" value="UniProtKB-SubCell"/>
</dbReference>
<dbReference type="InterPro" id="IPR037943">
    <property type="entry name" value="MopB_CT_Nitrate-R-NarG-like"/>
</dbReference>
<protein>
    <recommendedName>
        <fullName evidence="18">Nitrate reductase alpha subunit</fullName>
        <ecNumber evidence="5">1.7.5.1</ecNumber>
    </recommendedName>
</protein>
<dbReference type="Proteomes" id="UP000619788">
    <property type="component" value="Unassembled WGS sequence"/>
</dbReference>
<evidence type="ECO:0000256" key="17">
    <source>
        <dbReference type="ARBA" id="ARBA00048294"/>
    </source>
</evidence>
<dbReference type="InterPro" id="IPR006468">
    <property type="entry name" value="NarG"/>
</dbReference>
<evidence type="ECO:0000256" key="10">
    <source>
        <dbReference type="ARBA" id="ARBA00022723"/>
    </source>
</evidence>
<gene>
    <name evidence="20" type="ORF">Psi01_60990</name>
</gene>
<dbReference type="EMBL" id="BOOJ01000053">
    <property type="protein sequence ID" value="GIH95469.1"/>
    <property type="molecule type" value="Genomic_DNA"/>
</dbReference>
<dbReference type="PROSITE" id="PS51669">
    <property type="entry name" value="4FE4S_MOW_BIS_MGD"/>
    <property type="match status" value="1"/>
</dbReference>
<dbReference type="GO" id="GO:0042128">
    <property type="term" value="P:nitrate assimilation"/>
    <property type="evidence" value="ECO:0007669"/>
    <property type="project" value="UniProtKB-KW"/>
</dbReference>
<evidence type="ECO:0000256" key="8">
    <source>
        <dbReference type="ARBA" id="ARBA00022485"/>
    </source>
</evidence>
<evidence type="ECO:0000256" key="16">
    <source>
        <dbReference type="ARBA" id="ARBA00023136"/>
    </source>
</evidence>
<evidence type="ECO:0000259" key="19">
    <source>
        <dbReference type="PROSITE" id="PS51669"/>
    </source>
</evidence>
<dbReference type="GO" id="GO:0160182">
    <property type="term" value="F:nitrate reductase (quinone) activity"/>
    <property type="evidence" value="ECO:0007669"/>
    <property type="project" value="UniProtKB-EC"/>
</dbReference>
<keyword evidence="13" id="KW-0408">Iron</keyword>
<comment type="similarity">
    <text evidence="4">Belongs to the prokaryotic molybdopterin-containing oxidoreductase family.</text>
</comment>
<name>A0A8J3SNB3_9ACTN</name>
<dbReference type="PROSITE" id="PS00551">
    <property type="entry name" value="MOLYBDOPTERIN_PROK_1"/>
    <property type="match status" value="1"/>
</dbReference>
<evidence type="ECO:0000256" key="18">
    <source>
        <dbReference type="ARBA" id="ARBA00069751"/>
    </source>
</evidence>
<evidence type="ECO:0000256" key="2">
    <source>
        <dbReference type="ARBA" id="ARBA00001966"/>
    </source>
</evidence>
<dbReference type="GO" id="GO:0051539">
    <property type="term" value="F:4 iron, 4 sulfur cluster binding"/>
    <property type="evidence" value="ECO:0007669"/>
    <property type="project" value="UniProtKB-KW"/>
</dbReference>
<organism evidence="20 21">
    <name type="scientific">Planobispora siamensis</name>
    <dbReference type="NCBI Taxonomy" id="936338"/>
    <lineage>
        <taxon>Bacteria</taxon>
        <taxon>Bacillati</taxon>
        <taxon>Actinomycetota</taxon>
        <taxon>Actinomycetes</taxon>
        <taxon>Streptosporangiales</taxon>
        <taxon>Streptosporangiaceae</taxon>
        <taxon>Planobispora</taxon>
    </lineage>
</organism>
<proteinExistence type="inferred from homology"/>
<feature type="domain" description="4Fe-4S Mo/W bis-MGD-type" evidence="19">
    <location>
        <begin position="50"/>
        <end position="114"/>
    </location>
</feature>
<evidence type="ECO:0000256" key="15">
    <source>
        <dbReference type="ARBA" id="ARBA00023063"/>
    </source>
</evidence>
<evidence type="ECO:0000256" key="12">
    <source>
        <dbReference type="ARBA" id="ARBA00023002"/>
    </source>
</evidence>
<keyword evidence="12" id="KW-0560">Oxidoreductase</keyword>
<dbReference type="SUPFAM" id="SSF50692">
    <property type="entry name" value="ADC-like"/>
    <property type="match status" value="1"/>
</dbReference>
<dbReference type="GO" id="GO:0009325">
    <property type="term" value="C:nitrate reductase complex"/>
    <property type="evidence" value="ECO:0007669"/>
    <property type="project" value="InterPro"/>
</dbReference>
<dbReference type="FunFam" id="3.40.50.12440:FF:000001">
    <property type="entry name" value="Nitrate reductase subunit alpha"/>
    <property type="match status" value="1"/>
</dbReference>
<dbReference type="Pfam" id="PF00384">
    <property type="entry name" value="Molybdopterin"/>
    <property type="match status" value="1"/>
</dbReference>
<evidence type="ECO:0000256" key="14">
    <source>
        <dbReference type="ARBA" id="ARBA00023014"/>
    </source>
</evidence>
<comment type="caution">
    <text evidence="20">The sequence shown here is derived from an EMBL/GenBank/DDBJ whole genome shotgun (WGS) entry which is preliminary data.</text>
</comment>
<dbReference type="GO" id="GO:0043546">
    <property type="term" value="F:molybdopterin cofactor binding"/>
    <property type="evidence" value="ECO:0007669"/>
    <property type="project" value="InterPro"/>
</dbReference>
<comment type="subcellular location">
    <subcellularLocation>
        <location evidence="3">Cell membrane</location>
        <topology evidence="3">Peripheral membrane protein</topology>
    </subcellularLocation>
</comment>
<keyword evidence="15" id="KW-0534">Nitrate assimilation</keyword>
<evidence type="ECO:0000256" key="9">
    <source>
        <dbReference type="ARBA" id="ARBA00022505"/>
    </source>
</evidence>
<dbReference type="GO" id="GO:0046872">
    <property type="term" value="F:metal ion binding"/>
    <property type="evidence" value="ECO:0007669"/>
    <property type="project" value="UniProtKB-KW"/>
</dbReference>
<dbReference type="InterPro" id="IPR006656">
    <property type="entry name" value="Mopterin_OxRdtase"/>
</dbReference>
<dbReference type="SMART" id="SM00926">
    <property type="entry name" value="Molybdop_Fe4S4"/>
    <property type="match status" value="1"/>
</dbReference>
<dbReference type="InterPro" id="IPR009010">
    <property type="entry name" value="Asp_de-COase-like_dom_sf"/>
</dbReference>
<evidence type="ECO:0000256" key="5">
    <source>
        <dbReference type="ARBA" id="ARBA00012500"/>
    </source>
</evidence>
<evidence type="ECO:0000313" key="20">
    <source>
        <dbReference type="EMBL" id="GIH95469.1"/>
    </source>
</evidence>
<evidence type="ECO:0000313" key="21">
    <source>
        <dbReference type="Proteomes" id="UP000619788"/>
    </source>
</evidence>
<dbReference type="InterPro" id="IPR006657">
    <property type="entry name" value="MoPterin_dinucl-bd_dom"/>
</dbReference>
<dbReference type="CDD" id="cd02750">
    <property type="entry name" value="MopB_Nitrate-R-NarG-like"/>
    <property type="match status" value="1"/>
</dbReference>
<keyword evidence="6" id="KW-0813">Transport</keyword>
<dbReference type="PROSITE" id="PS00490">
    <property type="entry name" value="MOLYBDOPTERIN_PROK_2"/>
    <property type="match status" value="1"/>
</dbReference>
<dbReference type="NCBIfam" id="TIGR01580">
    <property type="entry name" value="narG"/>
    <property type="match status" value="1"/>
</dbReference>
<evidence type="ECO:0000256" key="3">
    <source>
        <dbReference type="ARBA" id="ARBA00004202"/>
    </source>
</evidence>
<comment type="cofactor">
    <cofactor evidence="1">
        <name>Mo-bis(molybdopterin guanine dinucleotide)</name>
        <dbReference type="ChEBI" id="CHEBI:60539"/>
    </cofactor>
</comment>
<dbReference type="PANTHER" id="PTHR43105">
    <property type="entry name" value="RESPIRATORY NITRATE REDUCTASE"/>
    <property type="match status" value="1"/>
</dbReference>
<dbReference type="InterPro" id="IPR027467">
    <property type="entry name" value="MopterinOxRdtase_cofactor_BS"/>
</dbReference>
<dbReference type="InterPro" id="IPR006963">
    <property type="entry name" value="Mopterin_OxRdtase_4Fe-4S_dom"/>
</dbReference>